<evidence type="ECO:0000313" key="1">
    <source>
        <dbReference type="EMBL" id="AKQ08215.1"/>
    </source>
</evidence>
<sequence>MAETVYPQYIYDDNIWSASQQALICKMVGYGADINRYPARYQPIVKNGDCATFMAEYEAYKAAQAKATMEAEAKQIQEVNDSIKG</sequence>
<reference evidence="1 2" key="1">
    <citation type="journal article" date="2016" name="FEMS Microbiol. Lett.">
        <title>Characterization of LysPBC4, a novel Bacillus cereus-specific endolysin of bacteriophage PBC4.</title>
        <authorList>
            <person name="Na H."/>
            <person name="Kong M."/>
            <person name="Ryu S."/>
        </authorList>
    </citation>
    <scope>NUCLEOTIDE SEQUENCE [LARGE SCALE GENOMIC DNA]</scope>
</reference>
<protein>
    <submittedName>
        <fullName evidence="1">Uncharacterized protein</fullName>
    </submittedName>
</protein>
<evidence type="ECO:0000313" key="2">
    <source>
        <dbReference type="Proteomes" id="UP000224963"/>
    </source>
</evidence>
<gene>
    <name evidence="1" type="ORF">PBC4_023</name>
</gene>
<name>A0A1D6X867_9CAUD</name>
<dbReference type="EMBL" id="KT070866">
    <property type="protein sequence ID" value="AKQ08215.1"/>
    <property type="molecule type" value="Genomic_DNA"/>
</dbReference>
<organism evidence="1 2">
    <name type="scientific">Bacillus phage PBC4</name>
    <dbReference type="NCBI Taxonomy" id="1675028"/>
    <lineage>
        <taxon>Viruses</taxon>
        <taxon>Duplodnaviria</taxon>
        <taxon>Heunggongvirae</taxon>
        <taxon>Uroviricota</taxon>
        <taxon>Caudoviricetes</taxon>
        <taxon>Sejongvirinae</taxon>
        <taxon>Yihwangvirus</taxon>
        <taxon>Yihwangvirus PBC4</taxon>
    </lineage>
</organism>
<proteinExistence type="predicted"/>
<dbReference type="Proteomes" id="UP000224963">
    <property type="component" value="Segment"/>
</dbReference>
<accession>A0A1D6X867</accession>
<keyword evidence="2" id="KW-1185">Reference proteome</keyword>